<evidence type="ECO:0000313" key="1">
    <source>
        <dbReference type="EMBL" id="VDM02905.1"/>
    </source>
</evidence>
<sequence>MLTTPTTDNHFMDAPPPTITDTILPPPLPSPITAINTTWPTLTTSVATSDYLPHVISNTTVPSSTSNGDSVLTCPHCDRTFTSHTFTHRMGLLGHMSIHESGIPFDASISCAPINTSHIPTMSRTSSRATTDSAPPDLSFPHCHRTSRIGLVDHLRIRRTETDESVPGAPTYTCRTRFNCPHHPRTFTYHMDLLTLFDLSRFVVKIARPSASCLKVLALLRK</sequence>
<keyword evidence="2" id="KW-1185">Reference proteome</keyword>
<proteinExistence type="predicted"/>
<dbReference type="EMBL" id="UYSU01041187">
    <property type="protein sequence ID" value="VDM02905.1"/>
    <property type="molecule type" value="Genomic_DNA"/>
</dbReference>
<evidence type="ECO:0000313" key="2">
    <source>
        <dbReference type="Proteomes" id="UP000275846"/>
    </source>
</evidence>
<dbReference type="Proteomes" id="UP000275846">
    <property type="component" value="Unassembled WGS sequence"/>
</dbReference>
<reference evidence="1 2" key="2">
    <citation type="submission" date="2018-11" db="EMBL/GenBank/DDBJ databases">
        <authorList>
            <consortium name="Pathogen Informatics"/>
        </authorList>
    </citation>
    <scope>NUCLEOTIDE SEQUENCE [LARGE SCALE GENOMIC DNA]</scope>
    <source>
        <strain evidence="1 2">NST_G2</strain>
    </source>
</reference>
<accession>A0A183TJ71</accession>
<gene>
    <name evidence="1" type="ORF">SSLN_LOCUS16519</name>
</gene>
<name>A0A183TJ71_SCHSO</name>
<dbReference type="AlphaFoldDB" id="A0A183TJ71"/>
<dbReference type="WBParaSite" id="SSLN_0001715201-mRNA-1">
    <property type="protein sequence ID" value="SSLN_0001715201-mRNA-1"/>
    <property type="gene ID" value="SSLN_0001715201"/>
</dbReference>
<reference evidence="3" key="1">
    <citation type="submission" date="2016-06" db="UniProtKB">
        <authorList>
            <consortium name="WormBaseParasite"/>
        </authorList>
    </citation>
    <scope>IDENTIFICATION</scope>
</reference>
<organism evidence="3">
    <name type="scientific">Schistocephalus solidus</name>
    <name type="common">Tapeworm</name>
    <dbReference type="NCBI Taxonomy" id="70667"/>
    <lineage>
        <taxon>Eukaryota</taxon>
        <taxon>Metazoa</taxon>
        <taxon>Spiralia</taxon>
        <taxon>Lophotrochozoa</taxon>
        <taxon>Platyhelminthes</taxon>
        <taxon>Cestoda</taxon>
        <taxon>Eucestoda</taxon>
        <taxon>Diphyllobothriidea</taxon>
        <taxon>Diphyllobothriidae</taxon>
        <taxon>Schistocephalus</taxon>
    </lineage>
</organism>
<evidence type="ECO:0000313" key="3">
    <source>
        <dbReference type="WBParaSite" id="SSLN_0001715201-mRNA-1"/>
    </source>
</evidence>
<protein>
    <submittedName>
        <fullName evidence="3">C2H2-type domain-containing protein</fullName>
    </submittedName>
</protein>